<accession>A0AA95SD94</accession>
<dbReference type="NCBIfam" id="NF002571">
    <property type="entry name" value="PRK02220.1"/>
    <property type="match status" value="1"/>
</dbReference>
<evidence type="ECO:0000313" key="6">
    <source>
        <dbReference type="EMBL" id="WHY88559.1"/>
    </source>
</evidence>
<dbReference type="NCBIfam" id="TIGR00013">
    <property type="entry name" value="taut"/>
    <property type="match status" value="1"/>
</dbReference>
<keyword evidence="2 4" id="KW-0413">Isomerase</keyword>
<dbReference type="Pfam" id="PF01361">
    <property type="entry name" value="Tautomerase"/>
    <property type="match status" value="1"/>
</dbReference>
<evidence type="ECO:0000256" key="1">
    <source>
        <dbReference type="ARBA" id="ARBA00006723"/>
    </source>
</evidence>
<organism evidence="6 7">
    <name type="scientific">Neobacillus novalis</name>
    <dbReference type="NCBI Taxonomy" id="220687"/>
    <lineage>
        <taxon>Bacteria</taxon>
        <taxon>Bacillati</taxon>
        <taxon>Bacillota</taxon>
        <taxon>Bacilli</taxon>
        <taxon>Bacillales</taxon>
        <taxon>Bacillaceae</taxon>
        <taxon>Neobacillus</taxon>
    </lineage>
</organism>
<dbReference type="InterPro" id="IPR018191">
    <property type="entry name" value="4-OT"/>
</dbReference>
<evidence type="ECO:0000313" key="7">
    <source>
        <dbReference type="Proteomes" id="UP001178288"/>
    </source>
</evidence>
<dbReference type="NCBIfam" id="NF002524">
    <property type="entry name" value="PRK01964.1"/>
    <property type="match status" value="1"/>
</dbReference>
<evidence type="ECO:0000256" key="3">
    <source>
        <dbReference type="PIRSR" id="PIRSR618191-1"/>
    </source>
</evidence>
<gene>
    <name evidence="6" type="ORF">QNH39_12255</name>
</gene>
<feature type="active site" description="Proton acceptor; via imino nitrogen" evidence="3">
    <location>
        <position position="2"/>
    </location>
</feature>
<dbReference type="Proteomes" id="UP001178288">
    <property type="component" value="Chromosome"/>
</dbReference>
<dbReference type="InterPro" id="IPR014347">
    <property type="entry name" value="Tautomerase/MIF_sf"/>
</dbReference>
<reference evidence="6" key="1">
    <citation type="submission" date="2023-05" db="EMBL/GenBank/DDBJ databases">
        <title>Comparative genomics of Bacillaceae isolates and their secondary metabolite potential.</title>
        <authorList>
            <person name="Song L."/>
            <person name="Nielsen L.J."/>
            <person name="Mohite O."/>
            <person name="Xu X."/>
            <person name="Weber T."/>
            <person name="Kovacs A.T."/>
        </authorList>
    </citation>
    <scope>NUCLEOTIDE SEQUENCE</scope>
    <source>
        <strain evidence="6">XLM17</strain>
    </source>
</reference>
<dbReference type="Gene3D" id="3.30.429.10">
    <property type="entry name" value="Macrophage Migration Inhibitory Factor"/>
    <property type="match status" value="1"/>
</dbReference>
<evidence type="ECO:0000256" key="4">
    <source>
        <dbReference type="RuleBase" id="RU362032"/>
    </source>
</evidence>
<feature type="domain" description="4-oxalocrotonate tautomerase-like" evidence="5">
    <location>
        <begin position="2"/>
        <end position="58"/>
    </location>
</feature>
<evidence type="ECO:0000259" key="5">
    <source>
        <dbReference type="Pfam" id="PF01361"/>
    </source>
</evidence>
<evidence type="ECO:0000256" key="2">
    <source>
        <dbReference type="ARBA" id="ARBA00023235"/>
    </source>
</evidence>
<dbReference type="GO" id="GO:0016853">
    <property type="term" value="F:isomerase activity"/>
    <property type="evidence" value="ECO:0007669"/>
    <property type="project" value="UniProtKB-UniRule"/>
</dbReference>
<keyword evidence="7" id="KW-1185">Reference proteome</keyword>
<dbReference type="EC" id="5.3.2.-" evidence="4"/>
<proteinExistence type="inferred from homology"/>
<dbReference type="KEGG" id="nnv:QNH39_12255"/>
<protein>
    <recommendedName>
        <fullName evidence="4">Tautomerase</fullName>
        <ecNumber evidence="4">5.3.2.-</ecNumber>
    </recommendedName>
</protein>
<dbReference type="AlphaFoldDB" id="A0AA95SD94"/>
<dbReference type="RefSeq" id="WP_066086646.1">
    <property type="nucleotide sequence ID" value="NZ_CP126114.1"/>
</dbReference>
<dbReference type="InterPro" id="IPR004370">
    <property type="entry name" value="4-OT-like_dom"/>
</dbReference>
<name>A0AA95SD94_9BACI</name>
<dbReference type="SUPFAM" id="SSF55331">
    <property type="entry name" value="Tautomerase/MIF"/>
    <property type="match status" value="1"/>
</dbReference>
<dbReference type="PANTHER" id="PTHR35530">
    <property type="entry name" value="TAUTOMERASE-RELATED"/>
    <property type="match status" value="1"/>
</dbReference>
<comment type="similarity">
    <text evidence="1 4">Belongs to the 4-oxalocrotonate tautomerase family.</text>
</comment>
<dbReference type="PANTHER" id="PTHR35530:SF1">
    <property type="entry name" value="2-HYDROXYMUCONATE TAUTOMERASE"/>
    <property type="match status" value="1"/>
</dbReference>
<sequence length="63" mass="6895">MPLIQISMMEGRPPEKIEALIKNVTATVSETLDAPKENIRILVTEVPKTHWGIGGKSAKQLGK</sequence>
<dbReference type="EMBL" id="CP126114">
    <property type="protein sequence ID" value="WHY88559.1"/>
    <property type="molecule type" value="Genomic_DNA"/>
</dbReference>